<dbReference type="InterPro" id="IPR050469">
    <property type="entry name" value="Diguanylate_Cyclase"/>
</dbReference>
<feature type="transmembrane region" description="Helical" evidence="3">
    <location>
        <begin position="79"/>
        <end position="101"/>
    </location>
</feature>
<feature type="transmembrane region" description="Helical" evidence="3">
    <location>
        <begin position="113"/>
        <end position="133"/>
    </location>
</feature>
<dbReference type="Gene3D" id="3.30.70.270">
    <property type="match status" value="1"/>
</dbReference>
<dbReference type="InterPro" id="IPR043128">
    <property type="entry name" value="Rev_trsase/Diguanyl_cyclase"/>
</dbReference>
<dbReference type="PROSITE" id="PS50887">
    <property type="entry name" value="GGDEF"/>
    <property type="match status" value="1"/>
</dbReference>
<dbReference type="SUPFAM" id="SSF55073">
    <property type="entry name" value="Nucleotide cyclase"/>
    <property type="match status" value="1"/>
</dbReference>
<feature type="transmembrane region" description="Helical" evidence="3">
    <location>
        <begin position="53"/>
        <end position="73"/>
    </location>
</feature>
<keyword evidence="5" id="KW-0808">Transferase</keyword>
<accession>A0ABU5DCZ8</accession>
<dbReference type="GO" id="GO:0052621">
    <property type="term" value="F:diguanylate cyclase activity"/>
    <property type="evidence" value="ECO:0007669"/>
    <property type="project" value="UniProtKB-EC"/>
</dbReference>
<reference evidence="5 6" key="1">
    <citation type="submission" date="2023-11" db="EMBL/GenBank/DDBJ databases">
        <title>Paucibacter sp. nov., isolated from fresh soil in Korea.</title>
        <authorList>
            <person name="Le N.T.T."/>
        </authorList>
    </citation>
    <scope>NUCLEOTIDE SEQUENCE [LARGE SCALE GENOMIC DNA]</scope>
    <source>
        <strain evidence="5 6">R3-3</strain>
    </source>
</reference>
<dbReference type="CDD" id="cd01949">
    <property type="entry name" value="GGDEF"/>
    <property type="match status" value="1"/>
</dbReference>
<evidence type="ECO:0000256" key="2">
    <source>
        <dbReference type="ARBA" id="ARBA00034247"/>
    </source>
</evidence>
<evidence type="ECO:0000256" key="3">
    <source>
        <dbReference type="SAM" id="Phobius"/>
    </source>
</evidence>
<name>A0ABU5DCZ8_9BURK</name>
<feature type="domain" description="GGDEF" evidence="4">
    <location>
        <begin position="262"/>
        <end position="398"/>
    </location>
</feature>
<keyword evidence="3" id="KW-0472">Membrane</keyword>
<dbReference type="InterPro" id="IPR000160">
    <property type="entry name" value="GGDEF_dom"/>
</dbReference>
<evidence type="ECO:0000313" key="5">
    <source>
        <dbReference type="EMBL" id="MDY0744155.1"/>
    </source>
</evidence>
<keyword evidence="3" id="KW-1133">Transmembrane helix</keyword>
<proteinExistence type="predicted"/>
<feature type="transmembrane region" description="Helical" evidence="3">
    <location>
        <begin position="169"/>
        <end position="187"/>
    </location>
</feature>
<comment type="caution">
    <text evidence="5">The sequence shown here is derived from an EMBL/GenBank/DDBJ whole genome shotgun (WGS) entry which is preliminary data.</text>
</comment>
<comment type="catalytic activity">
    <reaction evidence="2">
        <text>2 GTP = 3',3'-c-di-GMP + 2 diphosphate</text>
        <dbReference type="Rhea" id="RHEA:24898"/>
        <dbReference type="ChEBI" id="CHEBI:33019"/>
        <dbReference type="ChEBI" id="CHEBI:37565"/>
        <dbReference type="ChEBI" id="CHEBI:58805"/>
        <dbReference type="EC" id="2.7.7.65"/>
    </reaction>
</comment>
<keyword evidence="5" id="KW-0548">Nucleotidyltransferase</keyword>
<gene>
    <name evidence="5" type="ORF">SNE35_06545</name>
</gene>
<evidence type="ECO:0000259" key="4">
    <source>
        <dbReference type="PROSITE" id="PS50887"/>
    </source>
</evidence>
<dbReference type="EC" id="2.7.7.65" evidence="1"/>
<feature type="transmembrane region" description="Helical" evidence="3">
    <location>
        <begin position="139"/>
        <end position="157"/>
    </location>
</feature>
<dbReference type="Pfam" id="PF00990">
    <property type="entry name" value="GGDEF"/>
    <property type="match status" value="1"/>
</dbReference>
<dbReference type="SMART" id="SM00267">
    <property type="entry name" value="GGDEF"/>
    <property type="match status" value="1"/>
</dbReference>
<dbReference type="Proteomes" id="UP001285263">
    <property type="component" value="Unassembled WGS sequence"/>
</dbReference>
<keyword evidence="6" id="KW-1185">Reference proteome</keyword>
<dbReference type="EMBL" id="JAXCLA010000002">
    <property type="protein sequence ID" value="MDY0744155.1"/>
    <property type="molecule type" value="Genomic_DNA"/>
</dbReference>
<dbReference type="InterPro" id="IPR029787">
    <property type="entry name" value="Nucleotide_cyclase"/>
</dbReference>
<organism evidence="5 6">
    <name type="scientific">Roseateles agri</name>
    <dbReference type="NCBI Taxonomy" id="3098619"/>
    <lineage>
        <taxon>Bacteria</taxon>
        <taxon>Pseudomonadati</taxon>
        <taxon>Pseudomonadota</taxon>
        <taxon>Betaproteobacteria</taxon>
        <taxon>Burkholderiales</taxon>
        <taxon>Sphaerotilaceae</taxon>
        <taxon>Roseateles</taxon>
    </lineage>
</organism>
<dbReference type="NCBIfam" id="TIGR00254">
    <property type="entry name" value="GGDEF"/>
    <property type="match status" value="1"/>
</dbReference>
<dbReference type="RefSeq" id="WP_320422057.1">
    <property type="nucleotide sequence ID" value="NZ_JAXCLA010000002.1"/>
</dbReference>
<protein>
    <recommendedName>
        <fullName evidence="1">diguanylate cyclase</fullName>
        <ecNumber evidence="1">2.7.7.65</ecNumber>
    </recommendedName>
</protein>
<sequence length="401" mass="45093">MTTVPGLALLLDGHESRYMRQQRQGFAWLRFESELEREYNSFNALGFRVTRQAAMVLLILTLLAFLVFDLSIVDRATDLGRSVLITRVLMIALAVFCFLRLRKTYDVEAGARWTMLAQGSTSIGTLLIILLYAQGHADFKLPLLLDGMTLIFITVLFPLGYSFWNSARMLALVTALGWLLIPNLVDAEQRHDFFVQMPFQLSVLTALIAMRYYQEHATRAQFLMNGSLQHMACMDGLTGLHNRRAFELMVRQSLCQANREHCWAALLLVDVDHFKKYNDHYGHPAGDETLKAIAQALARVPMRPLDLAARVGGEEFALFFYDVDQEFAEKTAARICRDVEHQLSIPHAQSSAAEVVTLSIGIALTLAGEDLDPLYRCADEALYQAKTAGRNRACLASREPA</sequence>
<dbReference type="PANTHER" id="PTHR45138:SF9">
    <property type="entry name" value="DIGUANYLATE CYCLASE DGCM-RELATED"/>
    <property type="match status" value="1"/>
</dbReference>
<evidence type="ECO:0000256" key="1">
    <source>
        <dbReference type="ARBA" id="ARBA00012528"/>
    </source>
</evidence>
<evidence type="ECO:0000313" key="6">
    <source>
        <dbReference type="Proteomes" id="UP001285263"/>
    </source>
</evidence>
<keyword evidence="3" id="KW-0812">Transmembrane</keyword>
<dbReference type="PANTHER" id="PTHR45138">
    <property type="entry name" value="REGULATORY COMPONENTS OF SENSORY TRANSDUCTION SYSTEM"/>
    <property type="match status" value="1"/>
</dbReference>